<evidence type="ECO:0000256" key="8">
    <source>
        <dbReference type="ARBA" id="ARBA00022967"/>
    </source>
</evidence>
<dbReference type="NCBIfam" id="TIGR01727">
    <property type="entry name" value="oligo_HPY"/>
    <property type="match status" value="1"/>
</dbReference>
<comment type="similarity">
    <text evidence="2">Belongs to the ABC transporter superfamily.</text>
</comment>
<dbReference type="GO" id="GO:0016887">
    <property type="term" value="F:ATP hydrolysis activity"/>
    <property type="evidence" value="ECO:0007669"/>
    <property type="project" value="InterPro"/>
</dbReference>
<keyword evidence="6" id="KW-0547">Nucleotide-binding</keyword>
<organism evidence="11 12">
    <name type="scientific">Devosia geojensis</name>
    <dbReference type="NCBI Taxonomy" id="443610"/>
    <lineage>
        <taxon>Bacteria</taxon>
        <taxon>Pseudomonadati</taxon>
        <taxon>Pseudomonadota</taxon>
        <taxon>Alphaproteobacteria</taxon>
        <taxon>Hyphomicrobiales</taxon>
        <taxon>Devosiaceae</taxon>
        <taxon>Devosia</taxon>
    </lineage>
</organism>
<keyword evidence="9" id="KW-0472">Membrane</keyword>
<dbReference type="GO" id="GO:0015833">
    <property type="term" value="P:peptide transport"/>
    <property type="evidence" value="ECO:0007669"/>
    <property type="project" value="InterPro"/>
</dbReference>
<keyword evidence="4" id="KW-1003">Cell membrane</keyword>
<comment type="subcellular location">
    <subcellularLocation>
        <location evidence="1">Cell inner membrane</location>
        <topology evidence="1">Peripheral membrane protein</topology>
    </subcellularLocation>
</comment>
<dbReference type="RefSeq" id="WP_046108724.1">
    <property type="nucleotide sequence ID" value="NZ_JZEX01000108.1"/>
</dbReference>
<dbReference type="SMART" id="SM00382">
    <property type="entry name" value="AAA"/>
    <property type="match status" value="1"/>
</dbReference>
<keyword evidence="8" id="KW-1278">Translocase</keyword>
<dbReference type="GO" id="GO:0005886">
    <property type="term" value="C:plasma membrane"/>
    <property type="evidence" value="ECO:0007669"/>
    <property type="project" value="UniProtKB-SubCell"/>
</dbReference>
<evidence type="ECO:0000313" key="11">
    <source>
        <dbReference type="EMBL" id="KKB11757.1"/>
    </source>
</evidence>
<dbReference type="PANTHER" id="PTHR43297:SF14">
    <property type="entry name" value="ATPASE AAA-TYPE CORE DOMAIN-CONTAINING PROTEIN"/>
    <property type="match status" value="1"/>
</dbReference>
<dbReference type="InterPro" id="IPR050388">
    <property type="entry name" value="ABC_Ni/Peptide_Import"/>
</dbReference>
<evidence type="ECO:0000256" key="6">
    <source>
        <dbReference type="ARBA" id="ARBA00022741"/>
    </source>
</evidence>
<dbReference type="OrthoDB" id="7944089at2"/>
<name>A0A0F5FUA2_9HYPH</name>
<accession>A0A0F5FUA2</accession>
<dbReference type="CDD" id="cd03257">
    <property type="entry name" value="ABC_NikE_OppD_transporters"/>
    <property type="match status" value="1"/>
</dbReference>
<dbReference type="InterPro" id="IPR003593">
    <property type="entry name" value="AAA+_ATPase"/>
</dbReference>
<proteinExistence type="inferred from homology"/>
<dbReference type="STRING" id="443610.VE25_11330"/>
<sequence>MADVLFSIEGLTIDSVRGGVRRRIVDDISLSVERGELYGLVGESGSGKSISMMASVGLAASGLEVMAGSVAFSGRALPARNQRGLRGNLSRGVSLLFQNAKGALNPFKTVDRQVERALRRSGRQTDPRAEVEVLFRVVGLNYRDFRGKYPHQISGGQAQRVAMACALATEPALLIADEPTTALDVTTERELLRFLARLCEEREMAIVLIAHNLSLVSEYCRRLSIMHAGQVVESGNLKTIFADPLHPYTRGLIAAVPDVDQPRELVPLIGNVWGGPEGIERCRFSHRCQFATPVCEARHPPAIERAGRAVHCVLYEEVPA</sequence>
<protein>
    <recommendedName>
        <fullName evidence="10">ABC transporter domain-containing protein</fullName>
    </recommendedName>
</protein>
<dbReference type="Gene3D" id="3.40.50.300">
    <property type="entry name" value="P-loop containing nucleotide triphosphate hydrolases"/>
    <property type="match status" value="1"/>
</dbReference>
<dbReference type="PROSITE" id="PS50893">
    <property type="entry name" value="ABC_TRANSPORTER_2"/>
    <property type="match status" value="1"/>
</dbReference>
<dbReference type="GO" id="GO:0005524">
    <property type="term" value="F:ATP binding"/>
    <property type="evidence" value="ECO:0007669"/>
    <property type="project" value="UniProtKB-KW"/>
</dbReference>
<evidence type="ECO:0000313" key="12">
    <source>
        <dbReference type="Proteomes" id="UP000033632"/>
    </source>
</evidence>
<dbReference type="InterPro" id="IPR013563">
    <property type="entry name" value="Oligopep_ABC_C"/>
</dbReference>
<gene>
    <name evidence="11" type="ORF">VE25_11330</name>
</gene>
<dbReference type="Pfam" id="PF00005">
    <property type="entry name" value="ABC_tran"/>
    <property type="match status" value="1"/>
</dbReference>
<dbReference type="Pfam" id="PF08352">
    <property type="entry name" value="oligo_HPY"/>
    <property type="match status" value="1"/>
</dbReference>
<evidence type="ECO:0000256" key="1">
    <source>
        <dbReference type="ARBA" id="ARBA00004417"/>
    </source>
</evidence>
<reference evidence="11 12" key="1">
    <citation type="submission" date="2015-03" db="EMBL/GenBank/DDBJ databases">
        <authorList>
            <person name="Hassan Y.I."/>
            <person name="Lepp D."/>
            <person name="Li X.-Z."/>
            <person name="Zhou T."/>
        </authorList>
    </citation>
    <scope>NUCLEOTIDE SEQUENCE [LARGE SCALE GENOMIC DNA]</scope>
    <source>
        <strain evidence="11 12">BD-c194</strain>
    </source>
</reference>
<evidence type="ECO:0000256" key="3">
    <source>
        <dbReference type="ARBA" id="ARBA00022448"/>
    </source>
</evidence>
<keyword evidence="7" id="KW-0067">ATP-binding</keyword>
<keyword evidence="12" id="KW-1185">Reference proteome</keyword>
<feature type="domain" description="ABC transporter" evidence="10">
    <location>
        <begin position="8"/>
        <end position="253"/>
    </location>
</feature>
<evidence type="ECO:0000256" key="7">
    <source>
        <dbReference type="ARBA" id="ARBA00022840"/>
    </source>
</evidence>
<comment type="caution">
    <text evidence="11">The sequence shown here is derived from an EMBL/GenBank/DDBJ whole genome shotgun (WGS) entry which is preliminary data.</text>
</comment>
<dbReference type="Proteomes" id="UP000033632">
    <property type="component" value="Unassembled WGS sequence"/>
</dbReference>
<dbReference type="PATRIC" id="fig|443610.3.peg.471"/>
<dbReference type="SUPFAM" id="SSF52540">
    <property type="entry name" value="P-loop containing nucleoside triphosphate hydrolases"/>
    <property type="match status" value="1"/>
</dbReference>
<keyword evidence="5" id="KW-0997">Cell inner membrane</keyword>
<dbReference type="InterPro" id="IPR027417">
    <property type="entry name" value="P-loop_NTPase"/>
</dbReference>
<dbReference type="EMBL" id="JZEX01000108">
    <property type="protein sequence ID" value="KKB11757.1"/>
    <property type="molecule type" value="Genomic_DNA"/>
</dbReference>
<keyword evidence="3" id="KW-0813">Transport</keyword>
<evidence type="ECO:0000259" key="10">
    <source>
        <dbReference type="PROSITE" id="PS50893"/>
    </source>
</evidence>
<evidence type="ECO:0000256" key="5">
    <source>
        <dbReference type="ARBA" id="ARBA00022519"/>
    </source>
</evidence>
<dbReference type="PANTHER" id="PTHR43297">
    <property type="entry name" value="OLIGOPEPTIDE TRANSPORT ATP-BINDING PROTEIN APPD"/>
    <property type="match status" value="1"/>
</dbReference>
<dbReference type="AlphaFoldDB" id="A0A0F5FUA2"/>
<evidence type="ECO:0000256" key="2">
    <source>
        <dbReference type="ARBA" id="ARBA00005417"/>
    </source>
</evidence>
<dbReference type="InterPro" id="IPR003439">
    <property type="entry name" value="ABC_transporter-like_ATP-bd"/>
</dbReference>
<dbReference type="InterPro" id="IPR017871">
    <property type="entry name" value="ABC_transporter-like_CS"/>
</dbReference>
<dbReference type="PROSITE" id="PS00211">
    <property type="entry name" value="ABC_TRANSPORTER_1"/>
    <property type="match status" value="1"/>
</dbReference>
<evidence type="ECO:0000256" key="9">
    <source>
        <dbReference type="ARBA" id="ARBA00023136"/>
    </source>
</evidence>
<evidence type="ECO:0000256" key="4">
    <source>
        <dbReference type="ARBA" id="ARBA00022475"/>
    </source>
</evidence>